<accession>A0A7W3XUL2</accession>
<keyword evidence="2" id="KW-1185">Reference proteome</keyword>
<evidence type="ECO:0008006" key="3">
    <source>
        <dbReference type="Google" id="ProtNLM"/>
    </source>
</evidence>
<reference evidence="2" key="1">
    <citation type="submission" date="2019-10" db="EMBL/GenBank/DDBJ databases">
        <title>Streptomyces sp. nov., a novel actinobacterium isolated from alkaline environment.</title>
        <authorList>
            <person name="Golinska P."/>
        </authorList>
    </citation>
    <scope>NUCLEOTIDE SEQUENCE [LARGE SCALE GENOMIC DNA]</scope>
    <source>
        <strain evidence="2">DSM 42108</strain>
    </source>
</reference>
<name>A0A7W3XUL2_9ACTN</name>
<dbReference type="Proteomes" id="UP000530234">
    <property type="component" value="Unassembled WGS sequence"/>
</dbReference>
<gene>
    <name evidence="1" type="ORF">FOE67_00375</name>
</gene>
<sequence length="121" mass="13044">MAVIGVVAQDWALVTQRMAGRRNEIPAPAPLLSVLDLRGVVVTADALHAQVETAKLLVELMGALCVLVVKRNQSALWEACRSIPGNGVSARHRKSEVGLGRLETRVVQAVTWTFSAFPYLG</sequence>
<protein>
    <recommendedName>
        <fullName evidence="3">Transposase IS4-like domain-containing protein</fullName>
    </recommendedName>
</protein>
<evidence type="ECO:0000313" key="1">
    <source>
        <dbReference type="EMBL" id="MBB0228005.1"/>
    </source>
</evidence>
<evidence type="ECO:0000313" key="2">
    <source>
        <dbReference type="Proteomes" id="UP000530234"/>
    </source>
</evidence>
<dbReference type="EMBL" id="VKHS01000002">
    <property type="protein sequence ID" value="MBB0228005.1"/>
    <property type="molecule type" value="Genomic_DNA"/>
</dbReference>
<dbReference type="AlphaFoldDB" id="A0A7W3XUL2"/>
<proteinExistence type="predicted"/>
<comment type="caution">
    <text evidence="1">The sequence shown here is derived from an EMBL/GenBank/DDBJ whole genome shotgun (WGS) entry which is preliminary data.</text>
</comment>
<dbReference type="RefSeq" id="WP_182659716.1">
    <property type="nucleotide sequence ID" value="NZ_VKHS01000002.1"/>
</dbReference>
<organism evidence="1 2">
    <name type="scientific">Streptomyces calidiresistens</name>
    <dbReference type="NCBI Taxonomy" id="1485586"/>
    <lineage>
        <taxon>Bacteria</taxon>
        <taxon>Bacillati</taxon>
        <taxon>Actinomycetota</taxon>
        <taxon>Actinomycetes</taxon>
        <taxon>Kitasatosporales</taxon>
        <taxon>Streptomycetaceae</taxon>
        <taxon>Streptomyces</taxon>
    </lineage>
</organism>